<dbReference type="InterPro" id="IPR014710">
    <property type="entry name" value="RmlC-like_jellyroll"/>
</dbReference>
<evidence type="ECO:0000259" key="2">
    <source>
        <dbReference type="Pfam" id="PF07883"/>
    </source>
</evidence>
<protein>
    <submittedName>
        <fullName evidence="3">Cupin domain-containing protein</fullName>
    </submittedName>
</protein>
<dbReference type="Pfam" id="PF07883">
    <property type="entry name" value="Cupin_2"/>
    <property type="match status" value="1"/>
</dbReference>
<evidence type="ECO:0000313" key="3">
    <source>
        <dbReference type="EMBL" id="UPM44203.1"/>
    </source>
</evidence>
<keyword evidence="1" id="KW-0479">Metal-binding</keyword>
<dbReference type="RefSeq" id="WP_247994857.1">
    <property type="nucleotide sequence ID" value="NZ_CP096020.1"/>
</dbReference>
<dbReference type="KEGG" id="haad:MW046_14400"/>
<dbReference type="Gene3D" id="2.60.120.10">
    <property type="entry name" value="Jelly Rolls"/>
    <property type="match status" value="1"/>
</dbReference>
<dbReference type="InterPro" id="IPR051610">
    <property type="entry name" value="GPI/OXD"/>
</dbReference>
<organism evidence="3 4">
    <name type="scientific">Halocatena salina</name>
    <dbReference type="NCBI Taxonomy" id="2934340"/>
    <lineage>
        <taxon>Archaea</taxon>
        <taxon>Methanobacteriati</taxon>
        <taxon>Methanobacteriota</taxon>
        <taxon>Stenosarchaea group</taxon>
        <taxon>Halobacteria</taxon>
        <taxon>Halobacteriales</taxon>
        <taxon>Natronomonadaceae</taxon>
        <taxon>Halocatena</taxon>
    </lineage>
</organism>
<dbReference type="PANTHER" id="PTHR35848">
    <property type="entry name" value="OXALATE-BINDING PROTEIN"/>
    <property type="match status" value="1"/>
</dbReference>
<proteinExistence type="predicted"/>
<evidence type="ECO:0000313" key="4">
    <source>
        <dbReference type="Proteomes" id="UP000831768"/>
    </source>
</evidence>
<dbReference type="AlphaFoldDB" id="A0A8U0A838"/>
<feature type="domain" description="Cupin type-2" evidence="2">
    <location>
        <begin position="38"/>
        <end position="103"/>
    </location>
</feature>
<dbReference type="GeneID" id="71929261"/>
<accession>A0A8U0A838</accession>
<dbReference type="GO" id="GO:0046872">
    <property type="term" value="F:metal ion binding"/>
    <property type="evidence" value="ECO:0007669"/>
    <property type="project" value="UniProtKB-KW"/>
</dbReference>
<gene>
    <name evidence="3" type="ORF">MW046_14400</name>
</gene>
<geneLocation type="plasmid" evidence="3 4">
    <name>unnamed1</name>
</geneLocation>
<name>A0A8U0A838_9EURY</name>
<dbReference type="EMBL" id="CP096020">
    <property type="protein sequence ID" value="UPM44203.1"/>
    <property type="molecule type" value="Genomic_DNA"/>
</dbReference>
<dbReference type="PANTHER" id="PTHR35848:SF9">
    <property type="entry name" value="SLL1358 PROTEIN"/>
    <property type="match status" value="1"/>
</dbReference>
<keyword evidence="3" id="KW-0614">Plasmid</keyword>
<keyword evidence="4" id="KW-1185">Reference proteome</keyword>
<dbReference type="SUPFAM" id="SSF51182">
    <property type="entry name" value="RmlC-like cupins"/>
    <property type="match status" value="1"/>
</dbReference>
<sequence>MEKVSIDDVEPGAFGRDIDRRGLTDPLGTSDLSINYYRLESGEEFSSGLHTHMDQEEVFLIVEGEATFETRDEEIIVGEGEVVRFAPGEYQTGTNESDGEVIAYAMGAPRDSEDVRVPRECPKCGYDNLRLIPSNDGFTLVCPECNAEIEEN</sequence>
<dbReference type="InterPro" id="IPR011051">
    <property type="entry name" value="RmlC_Cupin_sf"/>
</dbReference>
<dbReference type="Proteomes" id="UP000831768">
    <property type="component" value="Plasmid unnamed1"/>
</dbReference>
<evidence type="ECO:0000256" key="1">
    <source>
        <dbReference type="ARBA" id="ARBA00022723"/>
    </source>
</evidence>
<reference evidence="3" key="1">
    <citation type="submission" date="2022-04" db="EMBL/GenBank/DDBJ databases">
        <title>Halocatena sp. nov., isolated from a salt lake.</title>
        <authorList>
            <person name="Cui H.-L."/>
        </authorList>
    </citation>
    <scope>NUCLEOTIDE SEQUENCE</scope>
    <source>
        <strain evidence="3">AD-1</strain>
        <plasmid evidence="3">unnamed1</plasmid>
    </source>
</reference>
<dbReference type="InterPro" id="IPR013096">
    <property type="entry name" value="Cupin_2"/>
</dbReference>